<feature type="compositionally biased region" description="Basic and acidic residues" evidence="1">
    <location>
        <begin position="114"/>
        <end position="126"/>
    </location>
</feature>
<feature type="compositionally biased region" description="Low complexity" evidence="1">
    <location>
        <begin position="711"/>
        <end position="725"/>
    </location>
</feature>
<protein>
    <submittedName>
        <fullName evidence="2">Uncharacterized protein</fullName>
    </submittedName>
</protein>
<organism evidence="2 3">
    <name type="scientific">Spodoptera exigua</name>
    <name type="common">Beet armyworm</name>
    <name type="synonym">Noctua fulgens</name>
    <dbReference type="NCBI Taxonomy" id="7107"/>
    <lineage>
        <taxon>Eukaryota</taxon>
        <taxon>Metazoa</taxon>
        <taxon>Ecdysozoa</taxon>
        <taxon>Arthropoda</taxon>
        <taxon>Hexapoda</taxon>
        <taxon>Insecta</taxon>
        <taxon>Pterygota</taxon>
        <taxon>Neoptera</taxon>
        <taxon>Endopterygota</taxon>
        <taxon>Lepidoptera</taxon>
        <taxon>Glossata</taxon>
        <taxon>Ditrysia</taxon>
        <taxon>Noctuoidea</taxon>
        <taxon>Noctuidae</taxon>
        <taxon>Amphipyrinae</taxon>
        <taxon>Spodoptera</taxon>
    </lineage>
</organism>
<name>A0A835G6G6_SPOEX</name>
<dbReference type="EMBL" id="JACKWZ010000368">
    <property type="protein sequence ID" value="KAF9408687.1"/>
    <property type="molecule type" value="Genomic_DNA"/>
</dbReference>
<feature type="region of interest" description="Disordered" evidence="1">
    <location>
        <begin position="675"/>
        <end position="728"/>
    </location>
</feature>
<feature type="compositionally biased region" description="Basic and acidic residues" evidence="1">
    <location>
        <begin position="188"/>
        <end position="206"/>
    </location>
</feature>
<proteinExistence type="predicted"/>
<dbReference type="AlphaFoldDB" id="A0A835G6G6"/>
<comment type="caution">
    <text evidence="2">The sequence shown here is derived from an EMBL/GenBank/DDBJ whole genome shotgun (WGS) entry which is preliminary data.</text>
</comment>
<feature type="compositionally biased region" description="Basic residues" evidence="1">
    <location>
        <begin position="381"/>
        <end position="391"/>
    </location>
</feature>
<feature type="region of interest" description="Disordered" evidence="1">
    <location>
        <begin position="82"/>
        <end position="308"/>
    </location>
</feature>
<feature type="region of interest" description="Disordered" evidence="1">
    <location>
        <begin position="327"/>
        <end position="397"/>
    </location>
</feature>
<feature type="compositionally biased region" description="Basic and acidic residues" evidence="1">
    <location>
        <begin position="219"/>
        <end position="256"/>
    </location>
</feature>
<sequence length="850" mass="95910">MASSPSKLFPKPVVSRRMSSDMVENLRRQLMRDNYDYQNVNSNERGHQNSSVRINMACGVSNNSTFLSTLIPPEELKQPQELEPLPQLGPPPQHETPEQRPRNQQQNQQQGHRSRFEQRKRNDRPQQTRATDWPHYLEPAAGVPPTDELDVRDYLPDQASDPPAPYDAMKVNQMQVAPVGQRNRNQKHRVEQHASYERKEIPTPREDQDEMINTPPENEPGRNPEEADQPEQKNEREVQADLNHQDDAEPKEHSEPQDNLDQQNDQASDFSDAKHQDQAIFDEIPGHSNNQPQHAGRTPGPPQQQKRDYQISKKDLLYYMDDTKLRRNNIASDDQSSTDDDESDQKKNNHTLDKNGHVKVSRSSNRVTSGRMAPSRNSRVYTKRTKVKSARRGLNTKSTTTLRPREKQTKRTFVVTVSGANVTYKLLTMKTHDRRRSGPRRFLEERAPDSRSLVALIALYHASILGQLHATATVQHTNAAATDKGSPKSSNKTIDFVNVIKEGLRRNNDDYEIFKHNMFLGKPTNGPPEVVRQTAEVPQIPNRIPVNWLPPPGHAEVRRPGPPAHGAGTIPRVVIRPEPQPLRRSGSARARPAPLIRQPVRGQPYRVQQKPLPLRPMNASRGINTTLNNSTAHSDNKTPNVTQFRSYTHSKHYKKVRVDKLKRLVDKEKMRMRIQSDRAGPEPLKKVGDQPTEKAKGGEVGVVTHATGGQTESTDTSATTPSASEMAQSTTPSILQMLATTHRSQHAKKYNWSDLGKLRHEKRLQSPSPDQLDMAPARGPSITLIRFKGRLCQRSVLNMEGPTYGKDGSVVMGPYNPENAKGRDFNNTTPANPLLPRCCNCCKKSVLGCQ</sequence>
<keyword evidence="3" id="KW-1185">Reference proteome</keyword>
<feature type="compositionally biased region" description="Polar residues" evidence="1">
    <location>
        <begin position="257"/>
        <end position="269"/>
    </location>
</feature>
<feature type="compositionally biased region" description="Basic and acidic residues" evidence="1">
    <location>
        <begin position="675"/>
        <end position="697"/>
    </location>
</feature>
<dbReference type="Proteomes" id="UP000648187">
    <property type="component" value="Unassembled WGS sequence"/>
</dbReference>
<evidence type="ECO:0000313" key="3">
    <source>
        <dbReference type="Proteomes" id="UP000648187"/>
    </source>
</evidence>
<gene>
    <name evidence="2" type="ORF">HW555_011720</name>
</gene>
<feature type="compositionally biased region" description="Basic and acidic residues" evidence="1">
    <location>
        <begin position="344"/>
        <end position="356"/>
    </location>
</feature>
<evidence type="ECO:0000313" key="2">
    <source>
        <dbReference type="EMBL" id="KAF9408687.1"/>
    </source>
</evidence>
<accession>A0A835G6G6</accession>
<reference evidence="2" key="1">
    <citation type="submission" date="2020-08" db="EMBL/GenBank/DDBJ databases">
        <title>Spodoptera exigua strain:BAW_Kor-Di-RS1 Genome sequencing and assembly.</title>
        <authorList>
            <person name="Kim J."/>
            <person name="Nam H.Y."/>
            <person name="Kwon M."/>
            <person name="Choi J.H."/>
            <person name="Cho S.R."/>
            <person name="Kim G.-H."/>
        </authorList>
    </citation>
    <scope>NUCLEOTIDE SEQUENCE</scope>
    <source>
        <strain evidence="2">BAW_Kor-Di-RS1</strain>
        <tissue evidence="2">Whole-body</tissue>
    </source>
</reference>
<evidence type="ECO:0000256" key="1">
    <source>
        <dbReference type="SAM" id="MobiDB-lite"/>
    </source>
</evidence>